<dbReference type="EMBL" id="FOLQ01000005">
    <property type="protein sequence ID" value="SFD46963.1"/>
    <property type="molecule type" value="Genomic_DNA"/>
</dbReference>
<dbReference type="Pfam" id="PF20459">
    <property type="entry name" value="DUF6712"/>
    <property type="match status" value="2"/>
</dbReference>
<name>A0A1I1SST4_9BACT</name>
<protein>
    <submittedName>
        <fullName evidence="1">Uncharacterized protein</fullName>
    </submittedName>
</protein>
<dbReference type="OrthoDB" id="925464at2"/>
<dbReference type="STRING" id="662367.SAMN05216167_105141"/>
<dbReference type="Proteomes" id="UP000198598">
    <property type="component" value="Unassembled WGS sequence"/>
</dbReference>
<keyword evidence="2" id="KW-1185">Reference proteome</keyword>
<dbReference type="InterPro" id="IPR046558">
    <property type="entry name" value="DUF6712"/>
</dbReference>
<proteinExistence type="predicted"/>
<evidence type="ECO:0000313" key="2">
    <source>
        <dbReference type="Proteomes" id="UP000198598"/>
    </source>
</evidence>
<organism evidence="1 2">
    <name type="scientific">Spirosoma endophyticum</name>
    <dbReference type="NCBI Taxonomy" id="662367"/>
    <lineage>
        <taxon>Bacteria</taxon>
        <taxon>Pseudomonadati</taxon>
        <taxon>Bacteroidota</taxon>
        <taxon>Cytophagia</taxon>
        <taxon>Cytophagales</taxon>
        <taxon>Cytophagaceae</taxon>
        <taxon>Spirosoma</taxon>
    </lineage>
</organism>
<sequence>MKMLINDIAELKAQIGGVQKTMAWPTWEPAVRQSEMKYIIPAIGQEFYDELTAVTVPTAQQKPLLDRLKAATAFFAYLENLPFLMVATGDAGMVVSSPANTQILTKWMFVATLKDVTSKADFWLEDSLQYLEKHASDFETWTASDAYTVSHGRLIPSASAWTAAYPPAQNSRRLFLQVRGYLQNAEDSFIRPILGADYFEALMAKLKTAGTTLTPKETNVVRLARIALANYGFSKALPYLNMNADFRIVSETDGIVNEDELDNVRLNVVLKECQEAAANTALQLTDYLNANASSLVFQEYFLSDRYRPPVSTKSAGFKNDSSNPFFVL</sequence>
<evidence type="ECO:0000313" key="1">
    <source>
        <dbReference type="EMBL" id="SFD46963.1"/>
    </source>
</evidence>
<dbReference type="RefSeq" id="WP_093827524.1">
    <property type="nucleotide sequence ID" value="NZ_FOLQ01000005.1"/>
</dbReference>
<gene>
    <name evidence="1" type="ORF">SAMN05216167_105141</name>
</gene>
<dbReference type="AlphaFoldDB" id="A0A1I1SST4"/>
<accession>A0A1I1SST4</accession>
<reference evidence="1 2" key="1">
    <citation type="submission" date="2016-10" db="EMBL/GenBank/DDBJ databases">
        <authorList>
            <person name="de Groot N.N."/>
        </authorList>
    </citation>
    <scope>NUCLEOTIDE SEQUENCE [LARGE SCALE GENOMIC DNA]</scope>
    <source>
        <strain evidence="1 2">DSM 26130</strain>
    </source>
</reference>